<keyword evidence="3 4" id="KW-0813">Transport</keyword>
<organism evidence="8 9">
    <name type="scientific">Massilia mucilaginosa</name>
    <dbReference type="NCBI Taxonomy" id="2609282"/>
    <lineage>
        <taxon>Bacteria</taxon>
        <taxon>Pseudomonadati</taxon>
        <taxon>Pseudomonadota</taxon>
        <taxon>Betaproteobacteria</taxon>
        <taxon>Burkholderiales</taxon>
        <taxon>Oxalobacteraceae</taxon>
        <taxon>Telluria group</taxon>
        <taxon>Massilia</taxon>
    </lineage>
</organism>
<proteinExistence type="inferred from homology"/>
<feature type="domain" description="Type II/III secretion system secretin-like" evidence="6">
    <location>
        <begin position="378"/>
        <end position="537"/>
    </location>
</feature>
<reference evidence="8 9" key="1">
    <citation type="submission" date="2019-10" db="EMBL/GenBank/DDBJ databases">
        <title>Taxonomy of Antarctic Massilia spp.: description of Massilia rubra sp. nov., Massilia aquatica sp. nov., Massilia mucilaginosa sp. nov., Massilia frigida sp. nov. isolated from streams, lakes and regoliths.</title>
        <authorList>
            <person name="Holochova P."/>
            <person name="Sedlacek I."/>
            <person name="Kralova S."/>
            <person name="Maslanova I."/>
            <person name="Busse H.-J."/>
            <person name="Stankova E."/>
            <person name="Vrbovska V."/>
            <person name="Kovarovic V."/>
            <person name="Bartak M."/>
            <person name="Svec P."/>
            <person name="Pantucek R."/>
        </authorList>
    </citation>
    <scope>NUCLEOTIDE SEQUENCE [LARGE SCALE GENOMIC DNA]</scope>
    <source>
        <strain evidence="8 9">CCM 8733</strain>
    </source>
</reference>
<dbReference type="NCBIfam" id="TIGR02516">
    <property type="entry name" value="type_III_yscC"/>
    <property type="match status" value="1"/>
</dbReference>
<dbReference type="Pfam" id="PF00263">
    <property type="entry name" value="Secretin"/>
    <property type="match status" value="1"/>
</dbReference>
<dbReference type="HAMAP" id="MF_02219">
    <property type="entry name" value="Type_III_secretin"/>
    <property type="match status" value="1"/>
</dbReference>
<dbReference type="Gene3D" id="3.55.50.30">
    <property type="match status" value="1"/>
</dbReference>
<dbReference type="EMBL" id="WHJH01000025">
    <property type="protein sequence ID" value="NHZ91151.1"/>
    <property type="molecule type" value="Genomic_DNA"/>
</dbReference>
<gene>
    <name evidence="3" type="primary">sctC</name>
    <name evidence="8" type="ORF">F2P45_19325</name>
</gene>
<evidence type="ECO:0000313" key="9">
    <source>
        <dbReference type="Proteomes" id="UP000609726"/>
    </source>
</evidence>
<feature type="signal peptide" evidence="3">
    <location>
        <begin position="1"/>
        <end position="23"/>
    </location>
</feature>
<keyword evidence="9" id="KW-1185">Reference proteome</keyword>
<dbReference type="Pfam" id="PF03958">
    <property type="entry name" value="Secretin_N"/>
    <property type="match status" value="1"/>
</dbReference>
<name>A0ABX0NWS1_9BURK</name>
<feature type="chain" id="PRO_5044917473" description="Type 3 secretion system secretin" evidence="3">
    <location>
        <begin position="24"/>
        <end position="620"/>
    </location>
</feature>
<evidence type="ECO:0000313" key="8">
    <source>
        <dbReference type="EMBL" id="NHZ91151.1"/>
    </source>
</evidence>
<comment type="subcellular location">
    <subcellularLocation>
        <location evidence="1 3 4">Cell outer membrane</location>
    </subcellularLocation>
</comment>
<protein>
    <recommendedName>
        <fullName evidence="3">Type 3 secretion system secretin</fullName>
        <shortName evidence="3">T3SS secretin</shortName>
    </recommendedName>
</protein>
<sequence length="620" mass="65841" precursor="true">MRLAFNASRVACGVLLAACLAQAAPAAAVAPASWNETGFAVDARGLRLARVLEQFGAAYGVQVDSRVPDALLAPTRIKAASGTEFLDRLAASAGFRWFVYNETVYIVPRGEQISVRLQIGEDAVQDAKAALTGVGLFDARFGWGELPDEGVIIVSGPRVYVDLVRSLLLPERKPDETPASGRQVMVFRLKYASAADRTITTRGQKELVPGIKSILARLLDSDPAPRSGAPSPGEFDVASSKPSRRGPVGKAGEPPPEAPEDRRGARAASATRAERVRIDADPSLNAIIIYDDVARRATYQSLIAQLDVEPRQVEIEALIVDIDRSKLSELGVEWGVRSGSTSATINAGGAESQGVELPLPGSTLLINNAGRFYARLKAMEGSGDARVLAKPTVLTLDNVAAVLDLSQTAYVPLVGERVADLADITVGTMLRVVPRIVQEGASLRVRLEIDIEDGAMDKNTGKDGGKSSVTRSTISSQAIVDAQQTLMIGGYHAESVSRQNQKVPVLGDVPLLGGLFRSASETHSTRERLFLITPRIMSSAGMLAAEQSKANKAARRLAASEQRQQARSGEAPVAASAPVAAAAAAPVAAAAPLRRTPLADVMWPKKPRSVLCRRQAPPWR</sequence>
<comment type="caution">
    <text evidence="8">The sequence shown here is derived from an EMBL/GenBank/DDBJ whole genome shotgun (WGS) entry which is preliminary data.</text>
</comment>
<evidence type="ECO:0000256" key="5">
    <source>
        <dbReference type="SAM" id="MobiDB-lite"/>
    </source>
</evidence>
<dbReference type="InterPro" id="IPR003522">
    <property type="entry name" value="T3SS_OM_pore_YscC"/>
</dbReference>
<evidence type="ECO:0000256" key="1">
    <source>
        <dbReference type="ARBA" id="ARBA00004442"/>
    </source>
</evidence>
<dbReference type="PRINTS" id="PR01337">
    <property type="entry name" value="TYPE3OMGPROT"/>
</dbReference>
<evidence type="ECO:0000256" key="3">
    <source>
        <dbReference type="HAMAP-Rule" id="MF_02219"/>
    </source>
</evidence>
<dbReference type="Gene3D" id="3.30.1370.120">
    <property type="match status" value="2"/>
</dbReference>
<dbReference type="InterPro" id="IPR050810">
    <property type="entry name" value="Bact_Secretion_Sys_Channel"/>
</dbReference>
<keyword evidence="3" id="KW-0811">Translocation</keyword>
<keyword evidence="3" id="KW-0653">Protein transport</keyword>
<evidence type="ECO:0000259" key="7">
    <source>
        <dbReference type="Pfam" id="PF03958"/>
    </source>
</evidence>
<dbReference type="InterPro" id="IPR005644">
    <property type="entry name" value="NolW-like"/>
</dbReference>
<dbReference type="PANTHER" id="PTHR30332">
    <property type="entry name" value="PROBABLE GENERAL SECRETION PATHWAY PROTEIN D"/>
    <property type="match status" value="1"/>
</dbReference>
<evidence type="ECO:0000256" key="2">
    <source>
        <dbReference type="ARBA" id="ARBA00022729"/>
    </source>
</evidence>
<comment type="function">
    <text evidence="3">Component of the type III secretion system (T3SS), also called injectisome, which is used to inject bacterial effector proteins into eukaryotic host cells. Forms a ring-shaped multimeric structure with an apparent central pore in the outer membrane.</text>
</comment>
<feature type="region of interest" description="Disordered" evidence="5">
    <location>
        <begin position="221"/>
        <end position="274"/>
    </location>
</feature>
<dbReference type="PANTHER" id="PTHR30332:SF5">
    <property type="entry name" value="SPI-1 TYPE 3 SECRETION SYSTEM SECRETIN"/>
    <property type="match status" value="1"/>
</dbReference>
<keyword evidence="3" id="KW-0998">Cell outer membrane</keyword>
<comment type="similarity">
    <text evidence="3">Belongs to the bacterial secretin family. T3SS SctC subfamily.</text>
</comment>
<dbReference type="Proteomes" id="UP000609726">
    <property type="component" value="Unassembled WGS sequence"/>
</dbReference>
<accession>A0ABX0NWS1</accession>
<dbReference type="InterPro" id="IPR038591">
    <property type="entry name" value="NolW-like_sf"/>
</dbReference>
<keyword evidence="2 3" id="KW-0732">Signal</keyword>
<comment type="subunit">
    <text evidence="3">The core secretion machinery of the T3SS is composed of approximately 20 different proteins, including cytoplasmic components, a base, an export apparatus and a needle. This subunit is part of the base, which anchors the injectisome in the bacterial cell envelope. Forms a stable homooligomeric complex.</text>
</comment>
<evidence type="ECO:0000256" key="4">
    <source>
        <dbReference type="RuleBase" id="RU004004"/>
    </source>
</evidence>
<dbReference type="InterPro" id="IPR004846">
    <property type="entry name" value="T2SS/T3SS_dom"/>
</dbReference>
<evidence type="ECO:0000259" key="6">
    <source>
        <dbReference type="Pfam" id="PF00263"/>
    </source>
</evidence>
<feature type="domain" description="NolW-like" evidence="7">
    <location>
        <begin position="185"/>
        <end position="312"/>
    </location>
</feature>
<keyword evidence="3" id="KW-0472">Membrane</keyword>